<dbReference type="AlphaFoldDB" id="A0AAN7QDN9"/>
<dbReference type="InterPro" id="IPR013892">
    <property type="entry name" value="Cyt_c_biogenesis_Cmc1-like"/>
</dbReference>
<dbReference type="PROSITE" id="PS51808">
    <property type="entry name" value="CHCH"/>
    <property type="match status" value="1"/>
</dbReference>
<sequence>MERMQENTTVLSAKLSGGPMGLGDPDDQTLRKVEMEVMIPKKMRELAKIEKCSEQVRDFSECCKNTSLLMVIQCRKENTALKDCLLHWYQDEDFKNRCKQEYLEERSEFRRTGVNKNQRNKRL</sequence>
<comment type="caution">
    <text evidence="5">The sequence shown here is derived from an EMBL/GenBank/DDBJ whole genome shotgun (WGS) entry which is preliminary data.</text>
</comment>
<comment type="subcellular location">
    <subcellularLocation>
        <location evidence="3">Mitochondrion</location>
    </subcellularLocation>
</comment>
<dbReference type="Proteomes" id="UP001353858">
    <property type="component" value="Unassembled WGS sequence"/>
</dbReference>
<feature type="region of interest" description="Disordered" evidence="4">
    <location>
        <begin position="1"/>
        <end position="27"/>
    </location>
</feature>
<dbReference type="PANTHER" id="PTHR22977">
    <property type="entry name" value="COX ASSEMBLY MITOCHONDRIAL PROTEIN"/>
    <property type="match status" value="1"/>
</dbReference>
<evidence type="ECO:0000256" key="4">
    <source>
        <dbReference type="SAM" id="MobiDB-lite"/>
    </source>
</evidence>
<comment type="similarity">
    <text evidence="1 3">Belongs to the CMC family.</text>
</comment>
<proteinExistence type="inferred from homology"/>
<accession>A0AAN7QDN9</accession>
<protein>
    <recommendedName>
        <fullName evidence="3">COX assembly mitochondrial protein</fullName>
    </recommendedName>
</protein>
<dbReference type="GO" id="GO:0005739">
    <property type="term" value="C:mitochondrion"/>
    <property type="evidence" value="ECO:0007669"/>
    <property type="project" value="UniProtKB-SubCell"/>
</dbReference>
<keyword evidence="3" id="KW-0496">Mitochondrion</keyword>
<keyword evidence="2" id="KW-1015">Disulfide bond</keyword>
<reference evidence="6" key="1">
    <citation type="submission" date="2023-01" db="EMBL/GenBank/DDBJ databases">
        <title>Key to firefly adult light organ development and bioluminescence: homeobox transcription factors regulate luciferase expression and transportation to peroxisome.</title>
        <authorList>
            <person name="Fu X."/>
        </authorList>
    </citation>
    <scope>NUCLEOTIDE SEQUENCE [LARGE SCALE GENOMIC DNA]</scope>
</reference>
<dbReference type="Pfam" id="PF08583">
    <property type="entry name" value="Cmc1"/>
    <property type="match status" value="1"/>
</dbReference>
<evidence type="ECO:0000256" key="3">
    <source>
        <dbReference type="RuleBase" id="RU364104"/>
    </source>
</evidence>
<dbReference type="PANTHER" id="PTHR22977:SF5">
    <property type="entry name" value="COX ASSEMBLY MITOCHONDRIAL PROTEIN HOMOLOG"/>
    <property type="match status" value="1"/>
</dbReference>
<keyword evidence="6" id="KW-1185">Reference proteome</keyword>
<evidence type="ECO:0000256" key="1">
    <source>
        <dbReference type="ARBA" id="ARBA00007347"/>
    </source>
</evidence>
<name>A0AAN7QDN9_9COLE</name>
<gene>
    <name evidence="5" type="ORF">RN001_014103</name>
</gene>
<organism evidence="5 6">
    <name type="scientific">Aquatica leii</name>
    <dbReference type="NCBI Taxonomy" id="1421715"/>
    <lineage>
        <taxon>Eukaryota</taxon>
        <taxon>Metazoa</taxon>
        <taxon>Ecdysozoa</taxon>
        <taxon>Arthropoda</taxon>
        <taxon>Hexapoda</taxon>
        <taxon>Insecta</taxon>
        <taxon>Pterygota</taxon>
        <taxon>Neoptera</taxon>
        <taxon>Endopterygota</taxon>
        <taxon>Coleoptera</taxon>
        <taxon>Polyphaga</taxon>
        <taxon>Elateriformia</taxon>
        <taxon>Elateroidea</taxon>
        <taxon>Lampyridae</taxon>
        <taxon>Luciolinae</taxon>
        <taxon>Aquatica</taxon>
    </lineage>
</organism>
<evidence type="ECO:0000313" key="6">
    <source>
        <dbReference type="Proteomes" id="UP001353858"/>
    </source>
</evidence>
<evidence type="ECO:0000313" key="5">
    <source>
        <dbReference type="EMBL" id="KAK4874743.1"/>
    </source>
</evidence>
<evidence type="ECO:0000256" key="2">
    <source>
        <dbReference type="ARBA" id="ARBA00023157"/>
    </source>
</evidence>
<dbReference type="EMBL" id="JARPUR010000006">
    <property type="protein sequence ID" value="KAK4874743.1"/>
    <property type="molecule type" value="Genomic_DNA"/>
</dbReference>
<feature type="compositionally biased region" description="Polar residues" evidence="4">
    <location>
        <begin position="1"/>
        <end position="11"/>
    </location>
</feature>